<proteinExistence type="predicted"/>
<dbReference type="EMBL" id="KV425985">
    <property type="protein sequence ID" value="KZV93712.1"/>
    <property type="molecule type" value="Genomic_DNA"/>
</dbReference>
<organism evidence="1 2">
    <name type="scientific">Exidia glandulosa HHB12029</name>
    <dbReference type="NCBI Taxonomy" id="1314781"/>
    <lineage>
        <taxon>Eukaryota</taxon>
        <taxon>Fungi</taxon>
        <taxon>Dikarya</taxon>
        <taxon>Basidiomycota</taxon>
        <taxon>Agaricomycotina</taxon>
        <taxon>Agaricomycetes</taxon>
        <taxon>Auriculariales</taxon>
        <taxon>Exidiaceae</taxon>
        <taxon>Exidia</taxon>
    </lineage>
</organism>
<keyword evidence="2" id="KW-1185">Reference proteome</keyword>
<dbReference type="Proteomes" id="UP000077266">
    <property type="component" value="Unassembled WGS sequence"/>
</dbReference>
<reference evidence="1 2" key="1">
    <citation type="journal article" date="2016" name="Mol. Biol. Evol.">
        <title>Comparative Genomics of Early-Diverging Mushroom-Forming Fungi Provides Insights into the Origins of Lignocellulose Decay Capabilities.</title>
        <authorList>
            <person name="Nagy L.G."/>
            <person name="Riley R."/>
            <person name="Tritt A."/>
            <person name="Adam C."/>
            <person name="Daum C."/>
            <person name="Floudas D."/>
            <person name="Sun H."/>
            <person name="Yadav J.S."/>
            <person name="Pangilinan J."/>
            <person name="Larsson K.H."/>
            <person name="Matsuura K."/>
            <person name="Barry K."/>
            <person name="Labutti K."/>
            <person name="Kuo R."/>
            <person name="Ohm R.A."/>
            <person name="Bhattacharya S.S."/>
            <person name="Shirouzu T."/>
            <person name="Yoshinaga Y."/>
            <person name="Martin F.M."/>
            <person name="Grigoriev I.V."/>
            <person name="Hibbett D.S."/>
        </authorList>
    </citation>
    <scope>NUCLEOTIDE SEQUENCE [LARGE SCALE GENOMIC DNA]</scope>
    <source>
        <strain evidence="1 2">HHB12029</strain>
    </source>
</reference>
<protein>
    <submittedName>
        <fullName evidence="1">Uncharacterized protein</fullName>
    </submittedName>
</protein>
<gene>
    <name evidence="1" type="ORF">EXIGLDRAFT_767815</name>
</gene>
<evidence type="ECO:0000313" key="2">
    <source>
        <dbReference type="Proteomes" id="UP000077266"/>
    </source>
</evidence>
<dbReference type="AlphaFoldDB" id="A0A165IQ26"/>
<accession>A0A165IQ26</accession>
<sequence>MDLRIAAAGALCVLYTIILVVHHLPLSHNTGAKAAPCCSSGSAVIGRWYWTPVTSCGDGGSDHPYWLATVSKDQSASHGHNPPPMDTFVLNICRNSVGEGDHEQR</sequence>
<name>A0A165IQ26_EXIGL</name>
<dbReference type="InParanoid" id="A0A165IQ26"/>
<evidence type="ECO:0000313" key="1">
    <source>
        <dbReference type="EMBL" id="KZV93712.1"/>
    </source>
</evidence>